<dbReference type="RefSeq" id="WP_022863838.1">
    <property type="nucleotide sequence ID" value="NZ_ATVG01000020.1"/>
</dbReference>
<dbReference type="SUPFAM" id="SSF53474">
    <property type="entry name" value="alpha/beta-Hydrolases"/>
    <property type="match status" value="1"/>
</dbReference>
<keyword evidence="1" id="KW-0472">Membrane</keyword>
<dbReference type="Pfam" id="PF00756">
    <property type="entry name" value="Esterase"/>
    <property type="match status" value="1"/>
</dbReference>
<dbReference type="PANTHER" id="PTHR48098">
    <property type="entry name" value="ENTEROCHELIN ESTERASE-RELATED"/>
    <property type="match status" value="1"/>
</dbReference>
<sequence length="426" mass="45523">MEILTSLRDAVESIPLAGTGPTIVVVALLLVSLAVTIHAGLSSPRRLGLVAGATAALTLLAWLVLTQWWKPFPDALPPALYGAGAIAIAALLAAALVPEKRPRLLIAGLVSTLCAVAVANLVFQQYPDVRSLDPRPVSVEMTYDQFTKTHKAPTLNGEKVGALVTTDIDSPTSKFRHRPSTAYVPPAYFTQRTRTFPVIVLLAGNPGSPDQWVTGGGQMAETADDFQRSHDGVAPIVITVDATGTTTNNPICVDGPNDKVQTYLTQDVPQQLKAQFRVNADQRTWTIGGLSYGGTCALQVATNHPAAYGTFLDFSGQPEPTIGTRAQTVQRFFNGSDAAFAAVNPEDLLQHELTDKTGKYRQLAGRFVAGDADKEAVQALQHFQELTTATGMSTTYEEVPGGHSFAVWRRALQDTFDFAAARGGIQ</sequence>
<keyword evidence="1" id="KW-1133">Transmembrane helix</keyword>
<feature type="transmembrane region" description="Helical" evidence="1">
    <location>
        <begin position="104"/>
        <end position="123"/>
    </location>
</feature>
<gene>
    <name evidence="2" type="ORF">CMASS_00645</name>
</gene>
<feature type="transmembrane region" description="Helical" evidence="1">
    <location>
        <begin position="47"/>
        <end position="69"/>
    </location>
</feature>
<feature type="transmembrane region" description="Helical" evidence="1">
    <location>
        <begin position="14"/>
        <end position="35"/>
    </location>
</feature>
<accession>A0ABY7U4K2</accession>
<dbReference type="InterPro" id="IPR000801">
    <property type="entry name" value="Esterase-like"/>
</dbReference>
<dbReference type="EMBL" id="CP063189">
    <property type="protein sequence ID" value="WCZ31597.1"/>
    <property type="molecule type" value="Genomic_DNA"/>
</dbReference>
<name>A0ABY7U4K2_9CORY</name>
<evidence type="ECO:0000313" key="2">
    <source>
        <dbReference type="EMBL" id="WCZ31597.1"/>
    </source>
</evidence>
<dbReference type="InterPro" id="IPR029058">
    <property type="entry name" value="AB_hydrolase_fold"/>
</dbReference>
<reference evidence="2 3" key="1">
    <citation type="submission" date="2020-10" db="EMBL/GenBank/DDBJ databases">
        <title>Complete genome sequence of Corynebacterium massiliense DSM 45435, type strain of Corynebacterium massiliense.</title>
        <authorList>
            <person name="Busche T."/>
            <person name="Kalinowski J."/>
            <person name="Ruckert C."/>
        </authorList>
    </citation>
    <scope>NUCLEOTIDE SEQUENCE [LARGE SCALE GENOMIC DNA]</scope>
    <source>
        <strain evidence="2 3">DSM 45435</strain>
    </source>
</reference>
<dbReference type="InterPro" id="IPR050583">
    <property type="entry name" value="Mycobacterial_A85_antigen"/>
</dbReference>
<dbReference type="Proteomes" id="UP001220064">
    <property type="component" value="Chromosome"/>
</dbReference>
<keyword evidence="3" id="KW-1185">Reference proteome</keyword>
<keyword evidence="1" id="KW-0812">Transmembrane</keyword>
<organism evidence="2 3">
    <name type="scientific">Corynebacterium massiliense DSM 45435</name>
    <dbReference type="NCBI Taxonomy" id="1121364"/>
    <lineage>
        <taxon>Bacteria</taxon>
        <taxon>Bacillati</taxon>
        <taxon>Actinomycetota</taxon>
        <taxon>Actinomycetes</taxon>
        <taxon>Mycobacteriales</taxon>
        <taxon>Corynebacteriaceae</taxon>
        <taxon>Corynebacterium</taxon>
    </lineage>
</organism>
<protein>
    <submittedName>
        <fullName evidence="2">Enterobactin/ferric enterobactin esterase</fullName>
    </submittedName>
</protein>
<dbReference type="Gene3D" id="3.40.50.1820">
    <property type="entry name" value="alpha/beta hydrolase"/>
    <property type="match status" value="1"/>
</dbReference>
<feature type="transmembrane region" description="Helical" evidence="1">
    <location>
        <begin position="75"/>
        <end position="97"/>
    </location>
</feature>
<dbReference type="PANTHER" id="PTHR48098:SF1">
    <property type="entry name" value="DIACYLGLYCEROL ACYLTRANSFERASE_MYCOLYLTRANSFERASE AG85A"/>
    <property type="match status" value="1"/>
</dbReference>
<evidence type="ECO:0000313" key="3">
    <source>
        <dbReference type="Proteomes" id="UP001220064"/>
    </source>
</evidence>
<proteinExistence type="predicted"/>
<evidence type="ECO:0000256" key="1">
    <source>
        <dbReference type="SAM" id="Phobius"/>
    </source>
</evidence>